<reference evidence="2 3" key="1">
    <citation type="submission" date="2024-02" db="EMBL/GenBank/DDBJ databases">
        <title>First draft genome assembly of two strains of Seiridium cardinale.</title>
        <authorList>
            <person name="Emiliani G."/>
            <person name="Scali E."/>
        </authorList>
    </citation>
    <scope>NUCLEOTIDE SEQUENCE [LARGE SCALE GENOMIC DNA]</scope>
    <source>
        <strain evidence="2 3">BM-138-000479</strain>
    </source>
</reference>
<sequence length="778" mass="87113">MSTRQLRKLQKQRELEALEKPVSEEGEESEDEVVPISKPKPSLFSGFAALGDDEDQHDNDEDDEPETVPEKEEPERVDTPKSSAKKSKKKKKKAKKVTEETSGKEVARSKDAPAKVDTDDEIDQALRELNLKAQASGAVGNADTAPATIAYERICELLRINTYHLKVMNEMRNLFGREAMEAARAEEQEEEEQNRTRRRGAQQLRQNVDLETYLKGQPGKSLPEVTLRRNPFLPGKETWPRASTDGLTMKQIKDGTVDSKCGTVEFGFAHDEHYNSMETSFFQLVQMYDPMQLVHFLHRHPYHISSLIQVSKVAKQDQNNALAGDLCERALFTFGRVSISAFRQKLEEGKARIEFKRPENRQFWLAVYHYLKSLTMKGTYRTALEWSKLLFSMDLSDPYGVVHFIHPLAVRAHESKWFIDFCDSEALDQCDTAQDYIRQTLVLARLQQKDTAGAKALAVEGMERLPWVYSAIFRALNLDVPRAIWGMEPRDEHEQLFTELYLHQTKQLWDNAQAIGLLKEAAALAQKPSLASLPSPPVAGRNVGRFVYLDNTPALMGLVPGGMLHGFPNWDFDPLPPAKNDNIFSYESQSLPWNPDRPAPARGPGLQGLDLAGLGGRDALLRLLNQARQQGARADDLDELERAIAGLDADTDDDLTDPGVDEGEDTDGDEGAEGGQDGQRGIWDAFVDMIMPLRYLHRDDSNILDVVDGIDDVAGGAPGGWPSDSDDEMPALIREAQEDSDNELPPLATNNGNESRSTRRQPTVEDDTDDEVPGPVRD</sequence>
<feature type="compositionally biased region" description="Basic residues" evidence="1">
    <location>
        <begin position="1"/>
        <end position="10"/>
    </location>
</feature>
<evidence type="ECO:0000313" key="3">
    <source>
        <dbReference type="Proteomes" id="UP001465668"/>
    </source>
</evidence>
<name>A0ABR2Y028_9PEZI</name>
<evidence type="ECO:0000256" key="1">
    <source>
        <dbReference type="SAM" id="MobiDB-lite"/>
    </source>
</evidence>
<feature type="compositionally biased region" description="Acidic residues" evidence="1">
    <location>
        <begin position="649"/>
        <end position="672"/>
    </location>
</feature>
<keyword evidence="3" id="KW-1185">Reference proteome</keyword>
<feature type="region of interest" description="Disordered" evidence="1">
    <location>
        <begin position="646"/>
        <end position="679"/>
    </location>
</feature>
<feature type="compositionally biased region" description="Acidic residues" evidence="1">
    <location>
        <begin position="51"/>
        <end position="67"/>
    </location>
</feature>
<dbReference type="PANTHER" id="PTHR22684:SF0">
    <property type="entry name" value="RIBOSOME QUALITY CONTROL COMPLEX SUBUNIT TCF25"/>
    <property type="match status" value="1"/>
</dbReference>
<feature type="region of interest" description="Disordered" evidence="1">
    <location>
        <begin position="715"/>
        <end position="778"/>
    </location>
</feature>
<feature type="compositionally biased region" description="Basic residues" evidence="1">
    <location>
        <begin position="83"/>
        <end position="95"/>
    </location>
</feature>
<protein>
    <submittedName>
        <fullName evidence="2">Transcription factor 25</fullName>
    </submittedName>
</protein>
<feature type="compositionally biased region" description="Acidic residues" evidence="1">
    <location>
        <begin position="24"/>
        <end position="33"/>
    </location>
</feature>
<dbReference type="InterPro" id="IPR006994">
    <property type="entry name" value="TCF25/Rqc1"/>
</dbReference>
<dbReference type="PANTHER" id="PTHR22684">
    <property type="entry name" value="NULP1-RELATED"/>
    <property type="match status" value="1"/>
</dbReference>
<dbReference type="EMBL" id="JARVKM010000011">
    <property type="protein sequence ID" value="KAK9779244.1"/>
    <property type="molecule type" value="Genomic_DNA"/>
</dbReference>
<evidence type="ECO:0000313" key="2">
    <source>
        <dbReference type="EMBL" id="KAK9779244.1"/>
    </source>
</evidence>
<feature type="region of interest" description="Disordered" evidence="1">
    <location>
        <begin position="183"/>
        <end position="205"/>
    </location>
</feature>
<feature type="region of interest" description="Disordered" evidence="1">
    <location>
        <begin position="1"/>
        <end position="118"/>
    </location>
</feature>
<feature type="compositionally biased region" description="Basic and acidic residues" evidence="1">
    <location>
        <begin position="68"/>
        <end position="79"/>
    </location>
</feature>
<proteinExistence type="predicted"/>
<organism evidence="2 3">
    <name type="scientific">Seiridium cardinale</name>
    <dbReference type="NCBI Taxonomy" id="138064"/>
    <lineage>
        <taxon>Eukaryota</taxon>
        <taxon>Fungi</taxon>
        <taxon>Dikarya</taxon>
        <taxon>Ascomycota</taxon>
        <taxon>Pezizomycotina</taxon>
        <taxon>Sordariomycetes</taxon>
        <taxon>Xylariomycetidae</taxon>
        <taxon>Amphisphaeriales</taxon>
        <taxon>Sporocadaceae</taxon>
        <taxon>Seiridium</taxon>
    </lineage>
</organism>
<comment type="caution">
    <text evidence="2">The sequence shown here is derived from an EMBL/GenBank/DDBJ whole genome shotgun (WGS) entry which is preliminary data.</text>
</comment>
<feature type="compositionally biased region" description="Basic and acidic residues" evidence="1">
    <location>
        <begin position="96"/>
        <end position="117"/>
    </location>
</feature>
<dbReference type="Pfam" id="PF04910">
    <property type="entry name" value="Tcf25"/>
    <property type="match status" value="1"/>
</dbReference>
<accession>A0ABR2Y028</accession>
<gene>
    <name evidence="2" type="ORF">SCAR479_03726</name>
</gene>
<feature type="compositionally biased region" description="Basic and acidic residues" evidence="1">
    <location>
        <begin position="11"/>
        <end position="23"/>
    </location>
</feature>
<dbReference type="Proteomes" id="UP001465668">
    <property type="component" value="Unassembled WGS sequence"/>
</dbReference>